<evidence type="ECO:0000313" key="2">
    <source>
        <dbReference type="Proteomes" id="UP001168096"/>
    </source>
</evidence>
<evidence type="ECO:0000313" key="1">
    <source>
        <dbReference type="EMBL" id="MFJ1470125.1"/>
    </source>
</evidence>
<sequence length="237" mass="26067">MFDKNITPAEYKHIFNARADLVRQLLIEALRDRVPAGYVLSADRDRMYGDALLALRPLQVAKGMKMICFTHAINYRSSIKEGEVIYRPTVEFLRACADEKGATLWGTDPAFGENGRMEFSSADAGDLGAMVRAIAAQVCSFAPFTDFEWRRCAHDDGGKWELLDGERCLQTVWKSGSRYGTLMGTCPSTLATAKAEAEAAARFMIACEHQERLAGLADGLVETSVPADDEEVCAPTI</sequence>
<dbReference type="Proteomes" id="UP001168096">
    <property type="component" value="Unassembled WGS sequence"/>
</dbReference>
<accession>A0ACC7MDD2</accession>
<organism evidence="1 2">
    <name type="scientific">Massilia orientalis</name>
    <dbReference type="NCBI Taxonomy" id="3050128"/>
    <lineage>
        <taxon>Bacteria</taxon>
        <taxon>Pseudomonadati</taxon>
        <taxon>Pseudomonadota</taxon>
        <taxon>Betaproteobacteria</taxon>
        <taxon>Burkholderiales</taxon>
        <taxon>Oxalobacteraceae</taxon>
        <taxon>Telluria group</taxon>
        <taxon>Massilia</taxon>
    </lineage>
</organism>
<keyword evidence="2" id="KW-1185">Reference proteome</keyword>
<dbReference type="EMBL" id="JASNRB020000013">
    <property type="protein sequence ID" value="MFJ1470125.1"/>
    <property type="molecule type" value="Genomic_DNA"/>
</dbReference>
<proteinExistence type="predicted"/>
<reference evidence="1" key="1">
    <citation type="submission" date="2024-11" db="EMBL/GenBank/DDBJ databases">
        <title>Description of Massilia orientalis sp. nov., isolated from rhizosphere soil of Ageratina adenophora.</title>
        <authorList>
            <person name="Wang Y."/>
        </authorList>
    </citation>
    <scope>NUCLEOTIDE SEQUENCE</scope>
    <source>
        <strain evidence="1">YIM B02787</strain>
    </source>
</reference>
<comment type="caution">
    <text evidence="1">The sequence shown here is derived from an EMBL/GenBank/DDBJ whole genome shotgun (WGS) entry which is preliminary data.</text>
</comment>
<name>A0ACC7MDD2_9BURK</name>
<protein>
    <submittedName>
        <fullName evidence="1">Uncharacterized protein</fullName>
    </submittedName>
</protein>
<gene>
    <name evidence="1" type="ORF">QPK29_020635</name>
</gene>